<dbReference type="EMBL" id="JALNTZ010000006">
    <property type="protein sequence ID" value="KAJ3650113.1"/>
    <property type="molecule type" value="Genomic_DNA"/>
</dbReference>
<reference evidence="1" key="1">
    <citation type="journal article" date="2023" name="G3 (Bethesda)">
        <title>Whole genome assemblies of Zophobas morio and Tenebrio molitor.</title>
        <authorList>
            <person name="Kaur S."/>
            <person name="Stinson S.A."/>
            <person name="diCenzo G.C."/>
        </authorList>
    </citation>
    <scope>NUCLEOTIDE SEQUENCE</scope>
    <source>
        <strain evidence="1">QUZm001</strain>
    </source>
</reference>
<sequence>MKEKVFGVRKSILKELKLFQLALKRKRRMIFNVELRGVGSDEFTLIQVMTQDGRVGIPGIEPFHVRRAAYTEEGQREVILTYLQVLQCRIRFESEEEKYMFKQEISGEWTPSPARDN</sequence>
<protein>
    <submittedName>
        <fullName evidence="1">Uncharacterized protein</fullName>
    </submittedName>
</protein>
<organism evidence="1 2">
    <name type="scientific">Zophobas morio</name>
    <dbReference type="NCBI Taxonomy" id="2755281"/>
    <lineage>
        <taxon>Eukaryota</taxon>
        <taxon>Metazoa</taxon>
        <taxon>Ecdysozoa</taxon>
        <taxon>Arthropoda</taxon>
        <taxon>Hexapoda</taxon>
        <taxon>Insecta</taxon>
        <taxon>Pterygota</taxon>
        <taxon>Neoptera</taxon>
        <taxon>Endopterygota</taxon>
        <taxon>Coleoptera</taxon>
        <taxon>Polyphaga</taxon>
        <taxon>Cucujiformia</taxon>
        <taxon>Tenebrionidae</taxon>
        <taxon>Zophobas</taxon>
    </lineage>
</organism>
<dbReference type="AlphaFoldDB" id="A0AA38I391"/>
<dbReference type="Proteomes" id="UP001168821">
    <property type="component" value="Unassembled WGS sequence"/>
</dbReference>
<evidence type="ECO:0000313" key="2">
    <source>
        <dbReference type="Proteomes" id="UP001168821"/>
    </source>
</evidence>
<proteinExistence type="predicted"/>
<keyword evidence="2" id="KW-1185">Reference proteome</keyword>
<name>A0AA38I391_9CUCU</name>
<evidence type="ECO:0000313" key="1">
    <source>
        <dbReference type="EMBL" id="KAJ3650113.1"/>
    </source>
</evidence>
<comment type="caution">
    <text evidence="1">The sequence shown here is derived from an EMBL/GenBank/DDBJ whole genome shotgun (WGS) entry which is preliminary data.</text>
</comment>
<gene>
    <name evidence="1" type="ORF">Zmor_021821</name>
</gene>
<accession>A0AA38I391</accession>